<sequence length="77" mass="9131">MTDRRYLLECQTKAAREVAFMELETVIRCLNDIKADMSQYKEMDTEELQATRRRLIQEASNKLPKYSADELRKLLCN</sequence>
<evidence type="ECO:0000313" key="1">
    <source>
        <dbReference type="EMBL" id="MCC5465553.1"/>
    </source>
</evidence>
<dbReference type="EMBL" id="JAJHJB010000010">
    <property type="protein sequence ID" value="MCC5465553.1"/>
    <property type="molecule type" value="Genomic_DNA"/>
</dbReference>
<keyword evidence="2" id="KW-1185">Reference proteome</keyword>
<accession>A0ABS8HQU9</accession>
<dbReference type="Proteomes" id="UP001165492">
    <property type="component" value="Unassembled WGS sequence"/>
</dbReference>
<proteinExistence type="predicted"/>
<protein>
    <submittedName>
        <fullName evidence="1">Uncharacterized protein</fullName>
    </submittedName>
</protein>
<gene>
    <name evidence="1" type="ORF">LMF89_09280</name>
</gene>
<reference evidence="1" key="1">
    <citation type="submission" date="2021-11" db="EMBL/GenBank/DDBJ databases">
        <title>Description of a new species Pelosinus isolated from the bottom sediments of Lake Baikal.</title>
        <authorList>
            <person name="Zakharyuk A."/>
        </authorList>
    </citation>
    <scope>NUCLEOTIDE SEQUENCE</scope>
    <source>
        <strain evidence="1">Bkl1</strain>
    </source>
</reference>
<organism evidence="1 2">
    <name type="scientific">Pelosinus baikalensis</name>
    <dbReference type="NCBI Taxonomy" id="2892015"/>
    <lineage>
        <taxon>Bacteria</taxon>
        <taxon>Bacillati</taxon>
        <taxon>Bacillota</taxon>
        <taxon>Negativicutes</taxon>
        <taxon>Selenomonadales</taxon>
        <taxon>Sporomusaceae</taxon>
        <taxon>Pelosinus</taxon>
    </lineage>
</organism>
<evidence type="ECO:0000313" key="2">
    <source>
        <dbReference type="Proteomes" id="UP001165492"/>
    </source>
</evidence>
<name>A0ABS8HQU9_9FIRM</name>
<comment type="caution">
    <text evidence="1">The sequence shown here is derived from an EMBL/GenBank/DDBJ whole genome shotgun (WGS) entry which is preliminary data.</text>
</comment>